<evidence type="ECO:0000313" key="1">
    <source>
        <dbReference type="EMBL" id="EED34192.1"/>
    </source>
</evidence>
<dbReference type="OrthoDB" id="6025219at2"/>
<gene>
    <name evidence="1" type="ORF">NOR51B_129</name>
</gene>
<dbReference type="HOGENOM" id="CLU_173395_0_0_6"/>
<dbReference type="EMBL" id="DS999411">
    <property type="protein sequence ID" value="EED34192.1"/>
    <property type="molecule type" value="Genomic_DNA"/>
</dbReference>
<name>B8KXS4_9GAMM</name>
<evidence type="ECO:0000313" key="2">
    <source>
        <dbReference type="Proteomes" id="UP000004699"/>
    </source>
</evidence>
<accession>B8KXS4</accession>
<dbReference type="RefSeq" id="WP_009018940.1">
    <property type="nucleotide sequence ID" value="NZ_DS999411.1"/>
</dbReference>
<proteinExistence type="predicted"/>
<dbReference type="AlphaFoldDB" id="B8KXS4"/>
<reference evidence="2" key="1">
    <citation type="journal article" date="2013" name="BMC Microbiol.">
        <title>Taxonomy and evolution of bacteriochlorophyll a-containing members of the OM60/NOR5 clade of marine gammaproteobacteria: description of Luminiphilus syltensis gen. nov., sp. nov., reclassification of Haliea rubra as Pseudohaliea rubra gen. nov., comb. nov., and emendation of Chromatocurvus halotolerans.</title>
        <authorList>
            <person name="Spring S."/>
            <person name="Riedel T."/>
            <person name="Sproer C."/>
            <person name="Yan S."/>
            <person name="Harder J."/>
            <person name="Fuchs B.M."/>
        </authorList>
    </citation>
    <scope>NUCLEOTIDE SEQUENCE [LARGE SCALE GENOMIC DNA]</scope>
    <source>
        <strain evidence="2">NOR51-B</strain>
    </source>
</reference>
<sequence length="87" mass="10042">MVAEVFKDKRGRQPEVPFGYESLLTDAQRHAIDSSRNFGWSLHFIRRPLFQDPTVVMCDANHGKCWQVLEDGKLIPFNDLRGSQKPL</sequence>
<dbReference type="Proteomes" id="UP000004699">
    <property type="component" value="Unassembled WGS sequence"/>
</dbReference>
<organism evidence="1 2">
    <name type="scientific">Luminiphilus syltensis NOR5-1B</name>
    <dbReference type="NCBI Taxonomy" id="565045"/>
    <lineage>
        <taxon>Bacteria</taxon>
        <taxon>Pseudomonadati</taxon>
        <taxon>Pseudomonadota</taxon>
        <taxon>Gammaproteobacteria</taxon>
        <taxon>Cellvibrionales</taxon>
        <taxon>Halieaceae</taxon>
        <taxon>Luminiphilus</taxon>
    </lineage>
</organism>
<keyword evidence="2" id="KW-1185">Reference proteome</keyword>
<protein>
    <submittedName>
        <fullName evidence="1">Uncharacterized protein</fullName>
    </submittedName>
</protein>